<dbReference type="EMBL" id="JAXUIC010000004">
    <property type="protein sequence ID" value="KAK4591869.1"/>
    <property type="molecule type" value="Genomic_DNA"/>
</dbReference>
<keyword evidence="5" id="KW-1185">Reference proteome</keyword>
<proteinExistence type="predicted"/>
<reference evidence="4 5" key="1">
    <citation type="journal article" date="2023" name="G3 (Bethesda)">
        <title>A haplotype-resolved chromosome-scale genome for Quercus rubra L. provides insights into the genetics of adaptive traits for red oak species.</title>
        <authorList>
            <person name="Kapoor B."/>
            <person name="Jenkins J."/>
            <person name="Schmutz J."/>
            <person name="Zhebentyayeva T."/>
            <person name="Kuelheim C."/>
            <person name="Coggeshall M."/>
            <person name="Heim C."/>
            <person name="Lasky J.R."/>
            <person name="Leites L."/>
            <person name="Islam-Faridi N."/>
            <person name="Romero-Severson J."/>
            <person name="DeLeo V.L."/>
            <person name="Lucas S.M."/>
            <person name="Lazic D."/>
            <person name="Gailing O."/>
            <person name="Carlson J."/>
            <person name="Staton M."/>
        </authorList>
    </citation>
    <scope>NUCLEOTIDE SEQUENCE [LARGE SCALE GENOMIC DNA]</scope>
    <source>
        <strain evidence="4">Pseudo-F2</strain>
    </source>
</reference>
<accession>A0AAN7FWD8</accession>
<gene>
    <name evidence="4" type="ORF">RGQ29_014791</name>
    <name evidence="3" type="ORF">RGQ29_016361</name>
</gene>
<evidence type="ECO:0000313" key="5">
    <source>
        <dbReference type="Proteomes" id="UP001324115"/>
    </source>
</evidence>
<keyword evidence="2" id="KW-1133">Transmembrane helix</keyword>
<dbReference type="AlphaFoldDB" id="A0AAN7FWD8"/>
<evidence type="ECO:0000313" key="4">
    <source>
        <dbReference type="EMBL" id="KAK4596894.1"/>
    </source>
</evidence>
<feature type="transmembrane region" description="Helical" evidence="2">
    <location>
        <begin position="15"/>
        <end position="37"/>
    </location>
</feature>
<evidence type="ECO:0000313" key="3">
    <source>
        <dbReference type="EMBL" id="KAK4591869.1"/>
    </source>
</evidence>
<name>A0AAN7FWD8_QUERU</name>
<comment type="caution">
    <text evidence="4">The sequence shown here is derived from an EMBL/GenBank/DDBJ whole genome shotgun (WGS) entry which is preliminary data.</text>
</comment>
<organism evidence="4 5">
    <name type="scientific">Quercus rubra</name>
    <name type="common">Northern red oak</name>
    <name type="synonym">Quercus borealis</name>
    <dbReference type="NCBI Taxonomy" id="3512"/>
    <lineage>
        <taxon>Eukaryota</taxon>
        <taxon>Viridiplantae</taxon>
        <taxon>Streptophyta</taxon>
        <taxon>Embryophyta</taxon>
        <taxon>Tracheophyta</taxon>
        <taxon>Spermatophyta</taxon>
        <taxon>Magnoliopsida</taxon>
        <taxon>eudicotyledons</taxon>
        <taxon>Gunneridae</taxon>
        <taxon>Pentapetalae</taxon>
        <taxon>rosids</taxon>
        <taxon>fabids</taxon>
        <taxon>Fagales</taxon>
        <taxon>Fagaceae</taxon>
        <taxon>Quercus</taxon>
    </lineage>
</organism>
<sequence length="92" mass="10494">MASWRLFYCILHLYYSKYCLVSGLLMSCIIMSLFSWWNKREGQHNLECSLASLLRAMDESPLSLPTNAPSMPNVPPLKSQYDSTEAEANLIC</sequence>
<keyword evidence="2" id="KW-0812">Transmembrane</keyword>
<protein>
    <submittedName>
        <fullName evidence="4">Uncharacterized protein</fullName>
    </submittedName>
</protein>
<dbReference type="Proteomes" id="UP001324115">
    <property type="component" value="Unassembled WGS sequence"/>
</dbReference>
<keyword evidence="2" id="KW-0472">Membrane</keyword>
<feature type="region of interest" description="Disordered" evidence="1">
    <location>
        <begin position="64"/>
        <end position="92"/>
    </location>
</feature>
<dbReference type="EMBL" id="JAXUIC010000003">
    <property type="protein sequence ID" value="KAK4596894.1"/>
    <property type="molecule type" value="Genomic_DNA"/>
</dbReference>
<dbReference type="PROSITE" id="PS51257">
    <property type="entry name" value="PROKAR_LIPOPROTEIN"/>
    <property type="match status" value="1"/>
</dbReference>
<evidence type="ECO:0000256" key="1">
    <source>
        <dbReference type="SAM" id="MobiDB-lite"/>
    </source>
</evidence>
<evidence type="ECO:0000256" key="2">
    <source>
        <dbReference type="SAM" id="Phobius"/>
    </source>
</evidence>